<dbReference type="InterPro" id="IPR020904">
    <property type="entry name" value="Sc_DH/Rdtase_CS"/>
</dbReference>
<dbReference type="RefSeq" id="WP_338095468.1">
    <property type="nucleotide sequence ID" value="NZ_JAWDKB010000001.1"/>
</dbReference>
<evidence type="ECO:0000313" key="2">
    <source>
        <dbReference type="EMBL" id="MDV0442935.1"/>
    </source>
</evidence>
<dbReference type="PANTHER" id="PTHR42879">
    <property type="entry name" value="3-OXOACYL-(ACYL-CARRIER-PROTEIN) REDUCTASE"/>
    <property type="match status" value="1"/>
</dbReference>
<sequence>MAAPVKKLDGKVAVITASTKGIGLESAKLLAENGCTVYIAARSKELADEVIADIIWTGGKAKFVRFNAREPATYTTMIEETVKAEGRLDILVNNYGSTDRTLDLDLLTGDTDAFFHIVQDNLQSVYLSSKAAIPHMIKSGGGSIVNISSIGSISPDISGLAYCVAKSAVNTLTQNIATQYARYHVRCNAVLPGMIMTDALKNNMTNEFQDSFLRHVPLNRVGEPEDIANAVLFFAGDDSSYITGHILDVAGGFGIPTPMYGDNLMR</sequence>
<dbReference type="InterPro" id="IPR050259">
    <property type="entry name" value="SDR"/>
</dbReference>
<dbReference type="PANTHER" id="PTHR42879:SF2">
    <property type="entry name" value="3-OXOACYL-[ACYL-CARRIER-PROTEIN] REDUCTASE FABG"/>
    <property type="match status" value="1"/>
</dbReference>
<dbReference type="FunFam" id="3.40.50.720:FF:000084">
    <property type="entry name" value="Short-chain dehydrogenase reductase"/>
    <property type="match status" value="1"/>
</dbReference>
<dbReference type="GO" id="GO:0032787">
    <property type="term" value="P:monocarboxylic acid metabolic process"/>
    <property type="evidence" value="ECO:0007669"/>
    <property type="project" value="UniProtKB-ARBA"/>
</dbReference>
<dbReference type="PROSITE" id="PS00061">
    <property type="entry name" value="ADH_SHORT"/>
    <property type="match status" value="1"/>
</dbReference>
<proteinExistence type="inferred from homology"/>
<comment type="caution">
    <text evidence="2">The sequence shown here is derived from an EMBL/GenBank/DDBJ whole genome shotgun (WGS) entry which is preliminary data.</text>
</comment>
<name>A0AAE4MF79_9EURY</name>
<dbReference type="EC" id="1.1.1.-" evidence="2"/>
<dbReference type="InterPro" id="IPR002347">
    <property type="entry name" value="SDR_fam"/>
</dbReference>
<dbReference type="Pfam" id="PF13561">
    <property type="entry name" value="adh_short_C2"/>
    <property type="match status" value="1"/>
</dbReference>
<reference evidence="2 3" key="1">
    <citation type="submission" date="2023-06" db="EMBL/GenBank/DDBJ databases">
        <title>Genome sequence of Methancorpusculaceae sp. Cs1.</title>
        <authorList>
            <person name="Protasov E."/>
            <person name="Platt K."/>
            <person name="Poehlein A."/>
            <person name="Daniel R."/>
            <person name="Brune A."/>
        </authorList>
    </citation>
    <scope>NUCLEOTIDE SEQUENCE [LARGE SCALE GENOMIC DNA]</scope>
    <source>
        <strain evidence="2 3">Cs1</strain>
    </source>
</reference>
<evidence type="ECO:0000313" key="3">
    <source>
        <dbReference type="Proteomes" id="UP001283212"/>
    </source>
</evidence>
<keyword evidence="3" id="KW-1185">Reference proteome</keyword>
<dbReference type="CDD" id="cd05233">
    <property type="entry name" value="SDR_c"/>
    <property type="match status" value="1"/>
</dbReference>
<accession>A0AAE4MF79</accession>
<evidence type="ECO:0000256" key="1">
    <source>
        <dbReference type="ARBA" id="ARBA00006484"/>
    </source>
</evidence>
<comment type="similarity">
    <text evidence="1">Belongs to the short-chain dehydrogenases/reductases (SDR) family.</text>
</comment>
<gene>
    <name evidence="2" type="ORF">McpCs1_02980</name>
</gene>
<dbReference type="Proteomes" id="UP001283212">
    <property type="component" value="Unassembled WGS sequence"/>
</dbReference>
<dbReference type="NCBIfam" id="NF005559">
    <property type="entry name" value="PRK07231.1"/>
    <property type="match status" value="1"/>
</dbReference>
<dbReference type="SUPFAM" id="SSF51735">
    <property type="entry name" value="NAD(P)-binding Rossmann-fold domains"/>
    <property type="match status" value="1"/>
</dbReference>
<dbReference type="AlphaFoldDB" id="A0AAE4MF79"/>
<dbReference type="PRINTS" id="PR00080">
    <property type="entry name" value="SDRFAMILY"/>
</dbReference>
<organism evidence="2 3">
    <name type="scientific">Methanorbis rubei</name>
    <dbReference type="NCBI Taxonomy" id="3028300"/>
    <lineage>
        <taxon>Archaea</taxon>
        <taxon>Methanobacteriati</taxon>
        <taxon>Methanobacteriota</taxon>
        <taxon>Stenosarchaea group</taxon>
        <taxon>Methanomicrobia</taxon>
        <taxon>Methanomicrobiales</taxon>
        <taxon>Methanocorpusculaceae</taxon>
        <taxon>Methanorbis</taxon>
    </lineage>
</organism>
<dbReference type="EMBL" id="JAWDKB010000001">
    <property type="protein sequence ID" value="MDV0442935.1"/>
    <property type="molecule type" value="Genomic_DNA"/>
</dbReference>
<keyword evidence="2" id="KW-0560">Oxidoreductase</keyword>
<dbReference type="Gene3D" id="3.40.50.720">
    <property type="entry name" value="NAD(P)-binding Rossmann-like Domain"/>
    <property type="match status" value="1"/>
</dbReference>
<dbReference type="GO" id="GO:0016491">
    <property type="term" value="F:oxidoreductase activity"/>
    <property type="evidence" value="ECO:0007669"/>
    <property type="project" value="UniProtKB-KW"/>
</dbReference>
<dbReference type="InterPro" id="IPR036291">
    <property type="entry name" value="NAD(P)-bd_dom_sf"/>
</dbReference>
<dbReference type="PRINTS" id="PR00081">
    <property type="entry name" value="GDHRDH"/>
</dbReference>
<protein>
    <submittedName>
        <fullName evidence="2">NADP-dependent 7-alpha-hydroxysteroid dehydrogenase</fullName>
        <ecNumber evidence="2">1.1.1.-</ecNumber>
    </submittedName>
</protein>